<feature type="domain" description="PAS" evidence="2">
    <location>
        <begin position="17"/>
        <end position="87"/>
    </location>
</feature>
<feature type="coiled-coil region" evidence="1">
    <location>
        <begin position="261"/>
        <end position="292"/>
    </location>
</feature>
<evidence type="ECO:0000259" key="3">
    <source>
        <dbReference type="PROSITE" id="PS50113"/>
    </source>
</evidence>
<dbReference type="SUPFAM" id="SSF55073">
    <property type="entry name" value="Nucleotide cyclase"/>
    <property type="match status" value="1"/>
</dbReference>
<dbReference type="PROSITE" id="PS50112">
    <property type="entry name" value="PAS"/>
    <property type="match status" value="2"/>
</dbReference>
<proteinExistence type="predicted"/>
<dbReference type="NCBIfam" id="TIGR00254">
    <property type="entry name" value="GGDEF"/>
    <property type="match status" value="1"/>
</dbReference>
<name>A0A318KR08_9NEIS</name>
<dbReference type="PANTHER" id="PTHR44757">
    <property type="entry name" value="DIGUANYLATE CYCLASE DGCP"/>
    <property type="match status" value="1"/>
</dbReference>
<dbReference type="CDD" id="cd00130">
    <property type="entry name" value="PAS"/>
    <property type="match status" value="2"/>
</dbReference>
<dbReference type="InterPro" id="IPR052155">
    <property type="entry name" value="Biofilm_reg_signaling"/>
</dbReference>
<evidence type="ECO:0000313" key="6">
    <source>
        <dbReference type="Proteomes" id="UP000247555"/>
    </source>
</evidence>
<feature type="domain" description="GGDEF" evidence="4">
    <location>
        <begin position="323"/>
        <end position="456"/>
    </location>
</feature>
<evidence type="ECO:0000259" key="2">
    <source>
        <dbReference type="PROSITE" id="PS50112"/>
    </source>
</evidence>
<comment type="caution">
    <text evidence="5">The sequence shown here is derived from an EMBL/GenBank/DDBJ whole genome shotgun (WGS) entry which is preliminary data.</text>
</comment>
<dbReference type="InterPro" id="IPR029787">
    <property type="entry name" value="Nucleotide_cyclase"/>
</dbReference>
<reference evidence="5 6" key="1">
    <citation type="submission" date="2018-05" db="EMBL/GenBank/DDBJ databases">
        <title>Genomic Encyclopedia of Type Strains, Phase IV (KMG-IV): sequencing the most valuable type-strain genomes for metagenomic binning, comparative biology and taxonomic classification.</title>
        <authorList>
            <person name="Goeker M."/>
        </authorList>
    </citation>
    <scope>NUCLEOTIDE SEQUENCE [LARGE SCALE GENOMIC DNA]</scope>
    <source>
        <strain evidence="5 6">DSM 29661</strain>
    </source>
</reference>
<dbReference type="PROSITE" id="PS50887">
    <property type="entry name" value="GGDEF"/>
    <property type="match status" value="1"/>
</dbReference>
<dbReference type="RefSeq" id="WP_110390045.1">
    <property type="nucleotide sequence ID" value="NZ_QJKI01000004.1"/>
</dbReference>
<dbReference type="CDD" id="cd01949">
    <property type="entry name" value="GGDEF"/>
    <property type="match status" value="1"/>
</dbReference>
<organism evidence="5 6">
    <name type="scientific">Rivihabitans pingtungensis</name>
    <dbReference type="NCBI Taxonomy" id="1054498"/>
    <lineage>
        <taxon>Bacteria</taxon>
        <taxon>Pseudomonadati</taxon>
        <taxon>Pseudomonadota</taxon>
        <taxon>Betaproteobacteria</taxon>
        <taxon>Neisseriales</taxon>
        <taxon>Aquaspirillaceae</taxon>
        <taxon>Rivihabitans</taxon>
    </lineage>
</organism>
<dbReference type="PANTHER" id="PTHR44757:SF2">
    <property type="entry name" value="BIOFILM ARCHITECTURE MAINTENANCE PROTEIN MBAA"/>
    <property type="match status" value="1"/>
</dbReference>
<keyword evidence="1" id="KW-0175">Coiled coil</keyword>
<dbReference type="PROSITE" id="PS50113">
    <property type="entry name" value="PAC"/>
    <property type="match status" value="2"/>
</dbReference>
<keyword evidence="6" id="KW-1185">Reference proteome</keyword>
<dbReference type="SMART" id="SM00267">
    <property type="entry name" value="GGDEF"/>
    <property type="match status" value="1"/>
</dbReference>
<dbReference type="FunFam" id="3.30.70.270:FF:000001">
    <property type="entry name" value="Diguanylate cyclase domain protein"/>
    <property type="match status" value="1"/>
</dbReference>
<sequence>MAAPASSHGMIEALASTLLDVQALIDAAPASSMLLDRDGRILTINRAGAARLGLAPAQALGLYLFDLFPVEVAASRQRRLQAVTASRQPQVFEDHRDGQHYRTSAVPVMDRDGEVCRVAIFSEDITAQHEAERLLRDSEAHYRFLAENSEDVIWQLDRDMHITYISAADQRLRGVARGAVLGQSVFSLFSPRGQAILARVVAERQQCLEQGLPLPPTLRFEAPQQCANGEEVWVEVVSTRIDDAHGVLCGYIGMTRNVAERRRYQAMLEDANRQLREQLDKVSALQAQLQARAHRDALTGLYNRHYLHETLPDLLAQARQARHGLALVMVDLDHFKQINDRHGHVAGDLAIQTAARLLIERAPSRSLCCRFGGEEFLVALCGLTPAAVCAWAENWCAELADCVLSHQGVRIALTASLGVAWQPQHGDSEAQLLERADQALYLAKRRGRNQVCVWAADEVCALRA</sequence>
<protein>
    <submittedName>
        <fullName evidence="5">PAS domain S-box-containing protein/diguanylate cyclase (GGDEF)-like protein</fullName>
    </submittedName>
</protein>
<feature type="domain" description="PAC" evidence="3">
    <location>
        <begin position="216"/>
        <end position="270"/>
    </location>
</feature>
<dbReference type="Pfam" id="PF08448">
    <property type="entry name" value="PAS_4"/>
    <property type="match status" value="2"/>
</dbReference>
<dbReference type="InterPro" id="IPR035965">
    <property type="entry name" value="PAS-like_dom_sf"/>
</dbReference>
<evidence type="ECO:0000256" key="1">
    <source>
        <dbReference type="SAM" id="Coils"/>
    </source>
</evidence>
<dbReference type="InterPro" id="IPR000160">
    <property type="entry name" value="GGDEF_dom"/>
</dbReference>
<dbReference type="Pfam" id="PF00990">
    <property type="entry name" value="GGDEF"/>
    <property type="match status" value="1"/>
</dbReference>
<accession>A0A318KR08</accession>
<evidence type="ECO:0000313" key="5">
    <source>
        <dbReference type="EMBL" id="PXX80354.1"/>
    </source>
</evidence>
<dbReference type="AlphaFoldDB" id="A0A318KR08"/>
<dbReference type="EMBL" id="QJKI01000004">
    <property type="protein sequence ID" value="PXX80354.1"/>
    <property type="molecule type" value="Genomic_DNA"/>
</dbReference>
<dbReference type="NCBIfam" id="TIGR00229">
    <property type="entry name" value="sensory_box"/>
    <property type="match status" value="2"/>
</dbReference>
<dbReference type="Proteomes" id="UP000247555">
    <property type="component" value="Unassembled WGS sequence"/>
</dbReference>
<dbReference type="InterPro" id="IPR043128">
    <property type="entry name" value="Rev_trsase/Diguanyl_cyclase"/>
</dbReference>
<dbReference type="InterPro" id="IPR013656">
    <property type="entry name" value="PAS_4"/>
</dbReference>
<dbReference type="SUPFAM" id="SSF55785">
    <property type="entry name" value="PYP-like sensor domain (PAS domain)"/>
    <property type="match status" value="2"/>
</dbReference>
<dbReference type="Gene3D" id="3.30.70.270">
    <property type="match status" value="1"/>
</dbReference>
<dbReference type="GO" id="GO:0003824">
    <property type="term" value="F:catalytic activity"/>
    <property type="evidence" value="ECO:0007669"/>
    <property type="project" value="UniProtKB-ARBA"/>
</dbReference>
<gene>
    <name evidence="5" type="ORF">DFR34_104129</name>
</gene>
<dbReference type="Gene3D" id="3.30.450.20">
    <property type="entry name" value="PAS domain"/>
    <property type="match status" value="2"/>
</dbReference>
<dbReference type="InterPro" id="IPR000700">
    <property type="entry name" value="PAS-assoc_C"/>
</dbReference>
<dbReference type="InterPro" id="IPR000014">
    <property type="entry name" value="PAS"/>
</dbReference>
<dbReference type="OrthoDB" id="8522032at2"/>
<evidence type="ECO:0000259" key="4">
    <source>
        <dbReference type="PROSITE" id="PS50887"/>
    </source>
</evidence>
<dbReference type="SMART" id="SM00091">
    <property type="entry name" value="PAS"/>
    <property type="match status" value="2"/>
</dbReference>
<feature type="domain" description="PAS" evidence="2">
    <location>
        <begin position="138"/>
        <end position="211"/>
    </location>
</feature>
<feature type="domain" description="PAC" evidence="3">
    <location>
        <begin position="85"/>
        <end position="137"/>
    </location>
</feature>